<dbReference type="EMBL" id="ML119056">
    <property type="protein sequence ID" value="ROT37771.1"/>
    <property type="molecule type" value="Genomic_DNA"/>
</dbReference>
<dbReference type="PANTHER" id="PTHR31490">
    <property type="entry name" value="GLYCOSYL HYDROLASE"/>
    <property type="match status" value="1"/>
</dbReference>
<keyword evidence="7 10" id="KW-0378">Hydrolase</keyword>
<keyword evidence="11" id="KW-0732">Signal</keyword>
<dbReference type="GO" id="GO:0031176">
    <property type="term" value="F:endo-1,4-beta-xylanase activity"/>
    <property type="evidence" value="ECO:0007669"/>
    <property type="project" value="UniProtKB-EC"/>
</dbReference>
<keyword evidence="5" id="KW-0964">Secreted</keyword>
<dbReference type="Pfam" id="PF00331">
    <property type="entry name" value="Glyco_hydro_10"/>
    <property type="match status" value="1"/>
</dbReference>
<comment type="subcellular location">
    <subcellularLocation>
        <location evidence="2">Secreted</location>
    </subcellularLocation>
</comment>
<evidence type="ECO:0000256" key="2">
    <source>
        <dbReference type="ARBA" id="ARBA00004613"/>
    </source>
</evidence>
<dbReference type="AlphaFoldDB" id="A0A3N2PTF8"/>
<keyword evidence="10 13" id="KW-0326">Glycosidase</keyword>
<sequence>MQLTAAPLLALALAGSVAAGPTCLGLNAAMKAKGKSHVGTALTLRDNEPLEDAILRNPHEIGAITPENALKWESTEPGYGNFTFQNADEHVDFALQHGHSLRCHTLVWHSQLAPWVEAGNYDNATLIEIMRSHIYTVAGRYKGRCKHWDVVNEALEEDGSWRQSVFYRTIGEAFLPLAFKFAAEADPDAQLWYNDYNLEYDEVKTIETAKLIDLIRSYGARIDGVGLQGHLVVEPTPTQSTITPPLEVLASALRRFTDKGVDVEYTEIDIRMNTPATPEKLEEQAVQYHRVVTSCMDNDRCIGITLWGISDKYSWIPYTFDGEGAALVWDDDYKRKPAYGGILDAIYEA</sequence>
<evidence type="ECO:0000256" key="1">
    <source>
        <dbReference type="ARBA" id="ARBA00000681"/>
    </source>
</evidence>
<keyword evidence="14" id="KW-1185">Reference proteome</keyword>
<evidence type="ECO:0000256" key="4">
    <source>
        <dbReference type="ARBA" id="ARBA00007495"/>
    </source>
</evidence>
<dbReference type="SUPFAM" id="SSF51445">
    <property type="entry name" value="(Trans)glycosidases"/>
    <property type="match status" value="1"/>
</dbReference>
<dbReference type="GO" id="GO:0005576">
    <property type="term" value="C:extracellular region"/>
    <property type="evidence" value="ECO:0007669"/>
    <property type="project" value="UniProtKB-SubCell"/>
</dbReference>
<dbReference type="RefSeq" id="XP_028465577.1">
    <property type="nucleotide sequence ID" value="XM_028609868.1"/>
</dbReference>
<evidence type="ECO:0000256" key="3">
    <source>
        <dbReference type="ARBA" id="ARBA00004851"/>
    </source>
</evidence>
<gene>
    <name evidence="13" type="ORF">SODALDRAFT_324275</name>
</gene>
<feature type="signal peptide" evidence="11">
    <location>
        <begin position="1"/>
        <end position="19"/>
    </location>
</feature>
<dbReference type="SMART" id="SM00633">
    <property type="entry name" value="Glyco_10"/>
    <property type="match status" value="1"/>
</dbReference>
<organism evidence="13 14">
    <name type="scientific">Sodiomyces alkalinus (strain CBS 110278 / VKM F-3762 / F11)</name>
    <name type="common">Alkaliphilic filamentous fungus</name>
    <dbReference type="NCBI Taxonomy" id="1314773"/>
    <lineage>
        <taxon>Eukaryota</taxon>
        <taxon>Fungi</taxon>
        <taxon>Dikarya</taxon>
        <taxon>Ascomycota</taxon>
        <taxon>Pezizomycotina</taxon>
        <taxon>Sordariomycetes</taxon>
        <taxon>Hypocreomycetidae</taxon>
        <taxon>Glomerellales</taxon>
        <taxon>Plectosphaerellaceae</taxon>
        <taxon>Sodiomyces</taxon>
    </lineage>
</organism>
<evidence type="ECO:0000256" key="9">
    <source>
        <dbReference type="ARBA" id="ARBA00023326"/>
    </source>
</evidence>
<dbReference type="PRINTS" id="PR00134">
    <property type="entry name" value="GLHYDRLASE10"/>
</dbReference>
<evidence type="ECO:0000313" key="13">
    <source>
        <dbReference type="EMBL" id="ROT37771.1"/>
    </source>
</evidence>
<dbReference type="Proteomes" id="UP000272025">
    <property type="component" value="Unassembled WGS sequence"/>
</dbReference>
<dbReference type="InterPro" id="IPR044846">
    <property type="entry name" value="GH10"/>
</dbReference>
<dbReference type="GeneID" id="39578346"/>
<keyword evidence="9 10" id="KW-0624">Polysaccharide degradation</keyword>
<dbReference type="InterPro" id="IPR017853">
    <property type="entry name" value="GH"/>
</dbReference>
<dbReference type="Gene3D" id="3.20.20.80">
    <property type="entry name" value="Glycosidases"/>
    <property type="match status" value="1"/>
</dbReference>
<evidence type="ECO:0000259" key="12">
    <source>
        <dbReference type="PROSITE" id="PS51760"/>
    </source>
</evidence>
<evidence type="ECO:0000256" key="6">
    <source>
        <dbReference type="ARBA" id="ARBA00022651"/>
    </source>
</evidence>
<reference evidence="13 14" key="1">
    <citation type="journal article" date="2018" name="Mol. Ecol.">
        <title>The obligate alkalophilic soda-lake fungus Sodiomyces alkalinus has shifted to a protein diet.</title>
        <authorList>
            <person name="Grum-Grzhimaylo A.A."/>
            <person name="Falkoski D.L."/>
            <person name="van den Heuvel J."/>
            <person name="Valero-Jimenez C.A."/>
            <person name="Min B."/>
            <person name="Choi I.G."/>
            <person name="Lipzen A."/>
            <person name="Daum C.G."/>
            <person name="Aanen D.K."/>
            <person name="Tsang A."/>
            <person name="Henrissat B."/>
            <person name="Bilanenko E.N."/>
            <person name="de Vries R.P."/>
            <person name="van Kan J.A.L."/>
            <person name="Grigoriev I.V."/>
            <person name="Debets A.J.M."/>
        </authorList>
    </citation>
    <scope>NUCLEOTIDE SEQUENCE [LARGE SCALE GENOMIC DNA]</scope>
    <source>
        <strain evidence="13 14">F11</strain>
    </source>
</reference>
<dbReference type="PROSITE" id="PS51760">
    <property type="entry name" value="GH10_2"/>
    <property type="match status" value="1"/>
</dbReference>
<protein>
    <recommendedName>
        <fullName evidence="10">Beta-xylanase</fullName>
        <ecNumber evidence="10">3.2.1.8</ecNumber>
    </recommendedName>
</protein>
<comment type="pathway">
    <text evidence="3">Glycan degradation; xylan degradation.</text>
</comment>
<proteinExistence type="inferred from homology"/>
<dbReference type="InterPro" id="IPR001000">
    <property type="entry name" value="GH10_dom"/>
</dbReference>
<comment type="catalytic activity">
    <reaction evidence="1 10">
        <text>Endohydrolysis of (1-&gt;4)-beta-D-xylosidic linkages in xylans.</text>
        <dbReference type="EC" id="3.2.1.8"/>
    </reaction>
</comment>
<evidence type="ECO:0000256" key="7">
    <source>
        <dbReference type="ARBA" id="ARBA00022801"/>
    </source>
</evidence>
<dbReference type="OrthoDB" id="3055998at2759"/>
<name>A0A3N2PTF8_SODAK</name>
<dbReference type="PANTHER" id="PTHR31490:SF35">
    <property type="entry name" value="ENDO-1,4-BETA-XYLANASE"/>
    <property type="match status" value="1"/>
</dbReference>
<feature type="domain" description="GH10" evidence="12">
    <location>
        <begin position="38"/>
        <end position="345"/>
    </location>
</feature>
<evidence type="ECO:0000313" key="14">
    <source>
        <dbReference type="Proteomes" id="UP000272025"/>
    </source>
</evidence>
<evidence type="ECO:0000256" key="10">
    <source>
        <dbReference type="RuleBase" id="RU361174"/>
    </source>
</evidence>
<keyword evidence="8 10" id="KW-0119">Carbohydrate metabolism</keyword>
<dbReference type="GO" id="GO:0045493">
    <property type="term" value="P:xylan catabolic process"/>
    <property type="evidence" value="ECO:0007669"/>
    <property type="project" value="UniProtKB-KW"/>
</dbReference>
<evidence type="ECO:0000256" key="5">
    <source>
        <dbReference type="ARBA" id="ARBA00022525"/>
    </source>
</evidence>
<evidence type="ECO:0000256" key="11">
    <source>
        <dbReference type="SAM" id="SignalP"/>
    </source>
</evidence>
<dbReference type="EC" id="3.2.1.8" evidence="10"/>
<evidence type="ECO:0000256" key="8">
    <source>
        <dbReference type="ARBA" id="ARBA00023277"/>
    </source>
</evidence>
<dbReference type="STRING" id="1314773.A0A3N2PTF8"/>
<feature type="chain" id="PRO_5017993396" description="Beta-xylanase" evidence="11">
    <location>
        <begin position="20"/>
        <end position="349"/>
    </location>
</feature>
<keyword evidence="6 13" id="KW-0858">Xylan degradation</keyword>
<accession>A0A3N2PTF8</accession>
<comment type="similarity">
    <text evidence="4 10">Belongs to the glycosyl hydrolase 10 (cellulase F) family.</text>
</comment>